<gene>
    <name evidence="1" type="ORF">Lsha_1147</name>
</gene>
<dbReference type="EMBL" id="LNYW01000033">
    <property type="protein sequence ID" value="KTD62447.1"/>
    <property type="molecule type" value="Genomic_DNA"/>
</dbReference>
<dbReference type="eggNOG" id="ENOG5031DX5">
    <property type="taxonomic scope" value="Bacteria"/>
</dbReference>
<organism evidence="1 2">
    <name type="scientific">Legionella shakespearei DSM 23087</name>
    <dbReference type="NCBI Taxonomy" id="1122169"/>
    <lineage>
        <taxon>Bacteria</taxon>
        <taxon>Pseudomonadati</taxon>
        <taxon>Pseudomonadota</taxon>
        <taxon>Gammaproteobacteria</taxon>
        <taxon>Legionellales</taxon>
        <taxon>Legionellaceae</taxon>
        <taxon>Legionella</taxon>
    </lineage>
</organism>
<dbReference type="Proteomes" id="UP000054600">
    <property type="component" value="Unassembled WGS sequence"/>
</dbReference>
<sequence length="388" mass="43848">MPKLRNNLELASPRGRLPGTIASSLSKGITEKTIQEDQHGVFYLAKTPDELTVEDVFRGYLSEESLKNPTPGTTAHIFSLQLERAFLEILVPRMVQKLFRGAVQAPDTFLHVSEDKSIWILSRFMNSFCEFLANKDVIKAHAPLFDVTHLPKRAELCLTAEEAQIVGQLYAVALVFNLWDLLNSKLLNSGYCVTNDKRMAAIVDFGCGVHISYKGRHNDTLALDDPHFVPQKKIDYTFFGKNYRDHYRHAHALPFDGLVAPLLPHTIIPDLFDMSENDPVSQKMLEGFTQALTLAERNMAENPHLLEEAFEDAYNGISLDSLVQAPELKAHLNSDFYNLSGEGKHVLSDIIQQRLSGAIKLIPQFRKGISATAIQEEVRDHYYFSQHW</sequence>
<evidence type="ECO:0000313" key="2">
    <source>
        <dbReference type="Proteomes" id="UP000054600"/>
    </source>
</evidence>
<dbReference type="PATRIC" id="fig|1122169.6.peg.1322"/>
<accession>A0A0W0Z0P9</accession>
<keyword evidence="2" id="KW-1185">Reference proteome</keyword>
<dbReference type="RefSeq" id="WP_018576690.1">
    <property type="nucleotide sequence ID" value="NZ_KB892390.1"/>
</dbReference>
<evidence type="ECO:0008006" key="3">
    <source>
        <dbReference type="Google" id="ProtNLM"/>
    </source>
</evidence>
<dbReference type="OrthoDB" id="5644189at2"/>
<dbReference type="STRING" id="1122169.Lsha_1147"/>
<evidence type="ECO:0000313" key="1">
    <source>
        <dbReference type="EMBL" id="KTD62447.1"/>
    </source>
</evidence>
<reference evidence="1 2" key="1">
    <citation type="submission" date="2015-11" db="EMBL/GenBank/DDBJ databases">
        <title>Genomic analysis of 38 Legionella species identifies large and diverse effector repertoires.</title>
        <authorList>
            <person name="Burstein D."/>
            <person name="Amaro F."/>
            <person name="Zusman T."/>
            <person name="Lifshitz Z."/>
            <person name="Cohen O."/>
            <person name="Gilbert J.A."/>
            <person name="Pupko T."/>
            <person name="Shuman H.A."/>
            <person name="Segal G."/>
        </authorList>
    </citation>
    <scope>NUCLEOTIDE SEQUENCE [LARGE SCALE GENOMIC DNA]</scope>
    <source>
        <strain evidence="1 2">ATCC 49655</strain>
    </source>
</reference>
<proteinExistence type="predicted"/>
<protein>
    <recommendedName>
        <fullName evidence="3">Substrate of the Dot/Icm secretion system</fullName>
    </recommendedName>
</protein>
<comment type="caution">
    <text evidence="1">The sequence shown here is derived from an EMBL/GenBank/DDBJ whole genome shotgun (WGS) entry which is preliminary data.</text>
</comment>
<name>A0A0W0Z0P9_9GAMM</name>
<dbReference type="AlphaFoldDB" id="A0A0W0Z0P9"/>